<organism evidence="1 2">
    <name type="scientific">Schistosoma margrebowiei</name>
    <dbReference type="NCBI Taxonomy" id="48269"/>
    <lineage>
        <taxon>Eukaryota</taxon>
        <taxon>Metazoa</taxon>
        <taxon>Spiralia</taxon>
        <taxon>Lophotrochozoa</taxon>
        <taxon>Platyhelminthes</taxon>
        <taxon>Trematoda</taxon>
        <taxon>Digenea</taxon>
        <taxon>Strigeidida</taxon>
        <taxon>Schistosomatoidea</taxon>
        <taxon>Schistosomatidae</taxon>
        <taxon>Schistosoma</taxon>
    </lineage>
</organism>
<dbReference type="EMBL" id="UZAI01008168">
    <property type="protein sequence ID" value="VDP01265.1"/>
    <property type="molecule type" value="Genomic_DNA"/>
</dbReference>
<dbReference type="SUPFAM" id="SSF69989">
    <property type="entry name" value="C-terminal domain of PLC-beta"/>
    <property type="match status" value="1"/>
</dbReference>
<keyword evidence="2" id="KW-1185">Reference proteome</keyword>
<dbReference type="Proteomes" id="UP000277204">
    <property type="component" value="Unassembled WGS sequence"/>
</dbReference>
<evidence type="ECO:0000313" key="1">
    <source>
        <dbReference type="EMBL" id="VDP01265.1"/>
    </source>
</evidence>
<name>A0A183M990_9TREM</name>
<sequence>MGDNWKSIKEALTSTCQEVLGLKKHHHKKWISIETLDKIKERKNKKAAINNSRTRAEKVQAQAEYTEANKRVKRSIRADKKKYVEELATTAEKAAREGNMKQLYDTTKKLSGKYSKPEKPVKDKEGNPITEIQQQRNRWVEHFEELLNRLAPMNPPDIEAAHTDLPIDVNPPTKEEIRMDTKLQHYGSSLNNQWSGTRHYTSTSLIMNRHLTVWIGGRYENFYDTTEFLRRLSILSGTHTTDYSAKSCMEDS</sequence>
<reference evidence="1 2" key="1">
    <citation type="submission" date="2018-11" db="EMBL/GenBank/DDBJ databases">
        <authorList>
            <consortium name="Pathogen Informatics"/>
        </authorList>
    </citation>
    <scope>NUCLEOTIDE SEQUENCE [LARGE SCALE GENOMIC DNA]</scope>
    <source>
        <strain evidence="1 2">Zambia</strain>
    </source>
</reference>
<protein>
    <submittedName>
        <fullName evidence="1">Uncharacterized protein</fullName>
    </submittedName>
</protein>
<gene>
    <name evidence="1" type="ORF">SMRZ_LOCUS12615</name>
</gene>
<dbReference type="AlphaFoldDB" id="A0A183M990"/>
<accession>A0A183M990</accession>
<evidence type="ECO:0000313" key="2">
    <source>
        <dbReference type="Proteomes" id="UP000277204"/>
    </source>
</evidence>
<proteinExistence type="predicted"/>